<dbReference type="STRING" id="389348.PNK_0729"/>
<evidence type="ECO:0000256" key="1">
    <source>
        <dbReference type="ARBA" id="ARBA00022553"/>
    </source>
</evidence>
<evidence type="ECO:0000256" key="3">
    <source>
        <dbReference type="PROSITE-ProRule" id="PRU00169"/>
    </source>
</evidence>
<feature type="modified residue" description="4-aspartylphosphate" evidence="3">
    <location>
        <position position="82"/>
    </location>
</feature>
<dbReference type="CDD" id="cd00156">
    <property type="entry name" value="REC"/>
    <property type="match status" value="1"/>
</dbReference>
<dbReference type="Pfam" id="PF01627">
    <property type="entry name" value="Hpt"/>
    <property type="match status" value="1"/>
</dbReference>
<dbReference type="AlphaFoldDB" id="A0A0U5EQF1"/>
<dbReference type="SMART" id="SM00448">
    <property type="entry name" value="REC"/>
    <property type="match status" value="2"/>
</dbReference>
<dbReference type="Gene3D" id="3.40.50.2300">
    <property type="match status" value="3"/>
</dbReference>
<dbReference type="GO" id="GO:0000160">
    <property type="term" value="P:phosphorelay signal transduction system"/>
    <property type="evidence" value="ECO:0007669"/>
    <property type="project" value="InterPro"/>
</dbReference>
<evidence type="ECO:0000313" key="6">
    <source>
        <dbReference type="EMBL" id="CUI16355.1"/>
    </source>
</evidence>
<dbReference type="Gene3D" id="1.20.120.160">
    <property type="entry name" value="HPT domain"/>
    <property type="match status" value="1"/>
</dbReference>
<dbReference type="InterPro" id="IPR001789">
    <property type="entry name" value="Sig_transdc_resp-reg_receiver"/>
</dbReference>
<dbReference type="RefSeq" id="WP_059060352.1">
    <property type="nucleotide sequence ID" value="NZ_LN879502.1"/>
</dbReference>
<evidence type="ECO:0000256" key="2">
    <source>
        <dbReference type="PROSITE-ProRule" id="PRU00110"/>
    </source>
</evidence>
<dbReference type="SUPFAM" id="SSF52172">
    <property type="entry name" value="CheY-like"/>
    <property type="match status" value="3"/>
</dbReference>
<feature type="domain" description="HPt" evidence="5">
    <location>
        <begin position="165"/>
        <end position="266"/>
    </location>
</feature>
<dbReference type="PROSITE" id="PS50894">
    <property type="entry name" value="HPT"/>
    <property type="match status" value="1"/>
</dbReference>
<dbReference type="Proteomes" id="UP000069902">
    <property type="component" value="Chromosome cPNK"/>
</dbReference>
<evidence type="ECO:0000259" key="4">
    <source>
        <dbReference type="PROSITE" id="PS50110"/>
    </source>
</evidence>
<feature type="modified residue" description="Phosphohistidine" evidence="2">
    <location>
        <position position="211"/>
    </location>
</feature>
<feature type="modified residue" description="4-aspartylphosphate" evidence="3">
    <location>
        <position position="468"/>
    </location>
</feature>
<dbReference type="SMART" id="SM00073">
    <property type="entry name" value="HPT"/>
    <property type="match status" value="1"/>
</dbReference>
<dbReference type="GO" id="GO:0004672">
    <property type="term" value="F:protein kinase activity"/>
    <property type="evidence" value="ECO:0007669"/>
    <property type="project" value="UniProtKB-ARBA"/>
</dbReference>
<evidence type="ECO:0000313" key="7">
    <source>
        <dbReference type="Proteomes" id="UP000069902"/>
    </source>
</evidence>
<dbReference type="PROSITE" id="PS50110">
    <property type="entry name" value="RESPONSE_REGULATORY"/>
    <property type="match status" value="2"/>
</dbReference>
<keyword evidence="7" id="KW-1185">Reference proteome</keyword>
<reference evidence="7" key="1">
    <citation type="submission" date="2015-09" db="EMBL/GenBank/DDBJ databases">
        <authorList>
            <person name="Bertelli C."/>
        </authorList>
    </citation>
    <scope>NUCLEOTIDE SEQUENCE [LARGE SCALE GENOMIC DNA]</scope>
    <source>
        <strain evidence="7">KNic</strain>
    </source>
</reference>
<dbReference type="InterPro" id="IPR050595">
    <property type="entry name" value="Bact_response_regulator"/>
</dbReference>
<dbReference type="KEGG" id="pnl:PNK_0729"/>
<dbReference type="EMBL" id="LN879502">
    <property type="protein sequence ID" value="CUI16355.1"/>
    <property type="molecule type" value="Genomic_DNA"/>
</dbReference>
<dbReference type="InterPro" id="IPR011006">
    <property type="entry name" value="CheY-like_superfamily"/>
</dbReference>
<feature type="domain" description="Response regulatory" evidence="4">
    <location>
        <begin position="419"/>
        <end position="534"/>
    </location>
</feature>
<dbReference type="SUPFAM" id="SSF47226">
    <property type="entry name" value="Histidine-containing phosphotransfer domain, HPT domain"/>
    <property type="match status" value="1"/>
</dbReference>
<name>A0A0U5EQF1_9BACT</name>
<dbReference type="PANTHER" id="PTHR44591">
    <property type="entry name" value="STRESS RESPONSE REGULATOR PROTEIN 1"/>
    <property type="match status" value="1"/>
</dbReference>
<dbReference type="PATRIC" id="fig|389348.3.peg.798"/>
<dbReference type="PANTHER" id="PTHR44591:SF3">
    <property type="entry name" value="RESPONSE REGULATORY DOMAIN-CONTAINING PROTEIN"/>
    <property type="match status" value="1"/>
</dbReference>
<evidence type="ECO:0008006" key="8">
    <source>
        <dbReference type="Google" id="ProtNLM"/>
    </source>
</evidence>
<feature type="domain" description="Response regulatory" evidence="4">
    <location>
        <begin position="32"/>
        <end position="150"/>
    </location>
</feature>
<dbReference type="InterPro" id="IPR036641">
    <property type="entry name" value="HPT_dom_sf"/>
</dbReference>
<accession>A0A0U5EQF1</accession>
<keyword evidence="1 3" id="KW-0597">Phosphoprotein</keyword>
<dbReference type="InParanoid" id="A0A0U5EQF1"/>
<evidence type="ECO:0000259" key="5">
    <source>
        <dbReference type="PROSITE" id="PS50894"/>
    </source>
</evidence>
<gene>
    <name evidence="6" type="ORF">PNK_0729</name>
</gene>
<proteinExistence type="predicted"/>
<dbReference type="InterPro" id="IPR008207">
    <property type="entry name" value="Sig_transdc_His_kin_Hpt_dom"/>
</dbReference>
<sequence length="833" mass="95149">MLSFFSKKWEELYSWLQLRKKPSIQDSADQRYLLCVDDDPDFCFYIQRLAKELEITLDKAYSIAEAKQKIEEGGIYQAFIIDGHLPDGSGFELVAWLREKKDLDAPIAFLSRIYQDAASFRILKETLKVDFVLDKPINPGEVKRLLKQMCRIEAQLSEPSEEDISDNFLAEITERYQRSISDKLERLEKMILAIQKAPTSEHMQAFKMEIHKIAGSSGSYGYPRVGELCKEMEKNLADKIELVKLGKFNSAWLASLDEFFTQIKLNFQIPQAEEKKEKLKATDFSLLPLIYAVTNEPSLLSLLETTRSSGQIFRVLTEPDPQVALEKLAFSEFAPQVLLVNARYGNQGVSGYDLIRPFYQKKEERISTVAMAVPFEDASEQSRAIKRGIQFVLIEPLSKETFWPLLEQAMMKFALKGYRILVVDDDPDVCQYIALALRLTGADITVVQDFADLQHTLTQQSFDAILLDVNLAEEKTIAALNALKAVNRDHLTLPMVTVTKDIHLVQTIYDARVDDVLFKPLEGRSLQKRIFDLLSKARKEASKKDRDTLTGLFNLSYFYQCLQIPLDNNAETLVAFEIKQLAELIKISENRTEEEIVTHINQSLDQLLKKYEMAAYAGNGRFVLLFKGLDPWFLRLFMSECLKELHQDIQELMPESTPIRLIGTVIPLQTTFRSFDQMESEIQSALQEVASYSNQLVLVKVWVENEIVEPVESSKALIVSDQLDRIESLENAFQQLDCEVSLATDLEERLFERSSQKKQTALPLLVMVGESAISQGIALLQKLSEQNQWHLPVLYFPTIPSLDKLQELLGESGVNYLNYPFNLMILIETVGEN</sequence>
<organism evidence="6 7">
    <name type="scientific">Candidatus Protochlamydia naegleriophila</name>
    <dbReference type="NCBI Taxonomy" id="389348"/>
    <lineage>
        <taxon>Bacteria</taxon>
        <taxon>Pseudomonadati</taxon>
        <taxon>Chlamydiota</taxon>
        <taxon>Chlamydiia</taxon>
        <taxon>Parachlamydiales</taxon>
        <taxon>Parachlamydiaceae</taxon>
        <taxon>Candidatus Protochlamydia</taxon>
    </lineage>
</organism>
<dbReference type="Pfam" id="PF00072">
    <property type="entry name" value="Response_reg"/>
    <property type="match status" value="2"/>
</dbReference>
<protein>
    <recommendedName>
        <fullName evidence="8">Response regulator</fullName>
    </recommendedName>
</protein>